<dbReference type="RefSeq" id="WP_167227464.1">
    <property type="nucleotide sequence ID" value="NZ_VUYU01000014.1"/>
</dbReference>
<dbReference type="PIRSF" id="PIRSF011489">
    <property type="entry name" value="DUF479"/>
    <property type="match status" value="1"/>
</dbReference>
<accession>A0ABX0LUA3</accession>
<dbReference type="Proteomes" id="UP000785613">
    <property type="component" value="Unassembled WGS sequence"/>
</dbReference>
<gene>
    <name evidence="4" type="ORF">F0185_20075</name>
</gene>
<evidence type="ECO:0000256" key="3">
    <source>
        <dbReference type="ARBA" id="ARBA00023098"/>
    </source>
</evidence>
<comment type="caution">
    <text evidence="4">The sequence shown here is derived from an EMBL/GenBank/DDBJ whole genome shotgun (WGS) entry which is preliminary data.</text>
</comment>
<keyword evidence="5" id="KW-1185">Reference proteome</keyword>
<evidence type="ECO:0000313" key="5">
    <source>
        <dbReference type="Proteomes" id="UP000785613"/>
    </source>
</evidence>
<reference evidence="4 5" key="1">
    <citation type="submission" date="2019-09" db="EMBL/GenBank/DDBJ databases">
        <title>Taxonomy of Antarctic Massilia spp.: description of Massilia rubra sp. nov., Massilia aquatica sp. nov., Massilia mucilaginosa sp. nov., Massilia frigida sp. nov. isolated from streams, lakes and regoliths.</title>
        <authorList>
            <person name="Holochova P."/>
            <person name="Sedlacek I."/>
            <person name="Kralova S."/>
            <person name="Maslanova I."/>
            <person name="Busse H.-J."/>
            <person name="Stankova E."/>
            <person name="Vrbovska V."/>
            <person name="Kovarovic V."/>
            <person name="Bartak M."/>
            <person name="Svec P."/>
            <person name="Pantucek R."/>
        </authorList>
    </citation>
    <scope>NUCLEOTIDE SEQUENCE [LARGE SCALE GENOMIC DNA]</scope>
    <source>
        <strain evidence="4 5">CCM 8692</strain>
    </source>
</reference>
<dbReference type="EMBL" id="VUYU01000014">
    <property type="protein sequence ID" value="NHZ35866.1"/>
    <property type="molecule type" value="Genomic_DNA"/>
</dbReference>
<dbReference type="PANTHER" id="PTHR38764:SF1">
    <property type="entry name" value="ACYL CARRIER PROTEIN PHOSPHODIESTERASE"/>
    <property type="match status" value="1"/>
</dbReference>
<keyword evidence="1" id="KW-0444">Lipid biosynthesis</keyword>
<evidence type="ECO:0000313" key="4">
    <source>
        <dbReference type="EMBL" id="NHZ35866.1"/>
    </source>
</evidence>
<keyword evidence="3" id="KW-0443">Lipid metabolism</keyword>
<protein>
    <submittedName>
        <fullName evidence="4">DUF479 domain-containing protein</fullName>
    </submittedName>
</protein>
<keyword evidence="2" id="KW-0378">Hydrolase</keyword>
<proteinExistence type="predicted"/>
<dbReference type="Pfam" id="PF04336">
    <property type="entry name" value="ACP_PD"/>
    <property type="match status" value="1"/>
</dbReference>
<sequence>MNYLAHIYLARYSDEAMLGALLGDFVKPSADGQFSAVTQAEILIHRKVDTFTDSHPVVLAAKSLFDGPGRRYSGILLDVFYDHVLAVRWARYSGVPLADFIAGFYGVLTRQAAVLPPKLAELAPYMIEQDWLGSYQSYAGVDRAVRRISTRLSKNGDVMRAALDDLERHAATIADGFDVFFPELITFVESQRNERQ</sequence>
<evidence type="ECO:0000256" key="2">
    <source>
        <dbReference type="ARBA" id="ARBA00022801"/>
    </source>
</evidence>
<name>A0ABX0LUA3_9BURK</name>
<dbReference type="PANTHER" id="PTHR38764">
    <property type="entry name" value="ACYL CARRIER PROTEIN PHOSPHODIESTERASE"/>
    <property type="match status" value="1"/>
</dbReference>
<dbReference type="InterPro" id="IPR007431">
    <property type="entry name" value="ACP_PD"/>
</dbReference>
<evidence type="ECO:0000256" key="1">
    <source>
        <dbReference type="ARBA" id="ARBA00022516"/>
    </source>
</evidence>
<organism evidence="4 5">
    <name type="scientific">Massilia rubra</name>
    <dbReference type="NCBI Taxonomy" id="2607910"/>
    <lineage>
        <taxon>Bacteria</taxon>
        <taxon>Pseudomonadati</taxon>
        <taxon>Pseudomonadota</taxon>
        <taxon>Betaproteobacteria</taxon>
        <taxon>Burkholderiales</taxon>
        <taxon>Oxalobacteraceae</taxon>
        <taxon>Telluria group</taxon>
        <taxon>Massilia</taxon>
    </lineage>
</organism>